<dbReference type="Proteomes" id="UP000308005">
    <property type="component" value="Unassembled WGS sequence"/>
</dbReference>
<accession>A0A4S9SPS9</accession>
<evidence type="ECO:0000313" key="2">
    <source>
        <dbReference type="Proteomes" id="UP000308005"/>
    </source>
</evidence>
<comment type="caution">
    <text evidence="1">The sequence shown here is derived from an EMBL/GenBank/DDBJ whole genome shotgun (WGS) entry which is preliminary data.</text>
</comment>
<name>A0A4S9SPS9_AURPU</name>
<dbReference type="AlphaFoldDB" id="A0A4S9SPS9"/>
<sequence length="94" mass="10523">MPYLEDLSVKGQIPESVLRPLLESSAETLDRPRFNTASKVEITSATPRRRWDPILVAGTSIPAQCEEPAKPFYPAQALESDDYDAKPQNIKRPL</sequence>
<reference evidence="1 2" key="1">
    <citation type="submission" date="2018-10" db="EMBL/GenBank/DDBJ databases">
        <title>Fifty Aureobasidium pullulans genomes reveal a recombining polyextremotolerant generalist.</title>
        <authorList>
            <person name="Gostincar C."/>
            <person name="Turk M."/>
            <person name="Zajc J."/>
            <person name="Gunde-Cimerman N."/>
        </authorList>
    </citation>
    <scope>NUCLEOTIDE SEQUENCE [LARGE SCALE GENOMIC DNA]</scope>
    <source>
        <strain evidence="1 2">EXF-3863</strain>
    </source>
</reference>
<dbReference type="EMBL" id="QZBM01000502">
    <property type="protein sequence ID" value="THZ13298.1"/>
    <property type="molecule type" value="Genomic_DNA"/>
</dbReference>
<organism evidence="1 2">
    <name type="scientific">Aureobasidium pullulans</name>
    <name type="common">Black yeast</name>
    <name type="synonym">Pullularia pullulans</name>
    <dbReference type="NCBI Taxonomy" id="5580"/>
    <lineage>
        <taxon>Eukaryota</taxon>
        <taxon>Fungi</taxon>
        <taxon>Dikarya</taxon>
        <taxon>Ascomycota</taxon>
        <taxon>Pezizomycotina</taxon>
        <taxon>Dothideomycetes</taxon>
        <taxon>Dothideomycetidae</taxon>
        <taxon>Dothideales</taxon>
        <taxon>Saccotheciaceae</taxon>
        <taxon>Aureobasidium</taxon>
    </lineage>
</organism>
<evidence type="ECO:0000313" key="1">
    <source>
        <dbReference type="EMBL" id="THZ13298.1"/>
    </source>
</evidence>
<gene>
    <name evidence="1" type="ORF">D6C91_07941</name>
</gene>
<proteinExistence type="predicted"/>
<protein>
    <submittedName>
        <fullName evidence="1">Uncharacterized protein</fullName>
    </submittedName>
</protein>